<sequence length="315" mass="36311">MKIVFTFRPPRALQAQLKEIFSEDKFVYYKSVEEAEDLREAEVIVTFGEDLTTQHIENCPNLKWIMVASAGLERMPAEIIKERGILVTNARGIHKIPMAEFTMGYMLNHVKRFPEFLDLQKEKTWNHQMAVGELAGKCLLVLGSGAIGTEIARLARAFRMETVGVNRSGHKNDQFDEMHTMDKLLEILPKADFVVSILPSTEETKYLLDREHFQVMKETAAFINIGRGDLFKEEVLIDALNNNEISHAYLDVFIEEPLLEDHPFWNQQKLTITPHISSVTSEYLPRVQQIFVHNMNVYKKDGSNYENKIDMDKGY</sequence>
<dbReference type="SUPFAM" id="SSF52283">
    <property type="entry name" value="Formate/glycerate dehydrogenase catalytic domain-like"/>
    <property type="match status" value="1"/>
</dbReference>
<dbReference type="InterPro" id="IPR006140">
    <property type="entry name" value="D-isomer_DH_NAD-bd"/>
</dbReference>
<dbReference type="EMBL" id="JAUIYO010000007">
    <property type="protein sequence ID" value="MFK2826187.1"/>
    <property type="molecule type" value="Genomic_DNA"/>
</dbReference>
<evidence type="ECO:0000256" key="1">
    <source>
        <dbReference type="ARBA" id="ARBA00005854"/>
    </source>
</evidence>
<dbReference type="SUPFAM" id="SSF51735">
    <property type="entry name" value="NAD(P)-binding Rossmann-fold domains"/>
    <property type="match status" value="1"/>
</dbReference>
<feature type="domain" description="D-isomer specific 2-hydroxyacid dehydrogenase catalytic" evidence="5">
    <location>
        <begin position="17"/>
        <end position="301"/>
    </location>
</feature>
<feature type="domain" description="D-isomer specific 2-hydroxyacid dehydrogenase NAD-binding" evidence="6">
    <location>
        <begin position="103"/>
        <end position="277"/>
    </location>
</feature>
<evidence type="ECO:0000256" key="2">
    <source>
        <dbReference type="ARBA" id="ARBA00023002"/>
    </source>
</evidence>
<dbReference type="InterPro" id="IPR036291">
    <property type="entry name" value="NAD(P)-bd_dom_sf"/>
</dbReference>
<evidence type="ECO:0000256" key="4">
    <source>
        <dbReference type="RuleBase" id="RU003719"/>
    </source>
</evidence>
<evidence type="ECO:0000259" key="5">
    <source>
        <dbReference type="Pfam" id="PF00389"/>
    </source>
</evidence>
<dbReference type="InterPro" id="IPR006139">
    <property type="entry name" value="D-isomer_2_OHA_DH_cat_dom"/>
</dbReference>
<dbReference type="RefSeq" id="WP_404317197.1">
    <property type="nucleotide sequence ID" value="NZ_JAUIYO010000007.1"/>
</dbReference>
<dbReference type="Pfam" id="PF00389">
    <property type="entry name" value="2-Hacid_dh"/>
    <property type="match status" value="1"/>
</dbReference>
<dbReference type="CDD" id="cd05300">
    <property type="entry name" value="2-Hacid_dh_1"/>
    <property type="match status" value="1"/>
</dbReference>
<protein>
    <submittedName>
        <fullName evidence="7">D-2-hydroxyacid dehydrogenase</fullName>
    </submittedName>
</protein>
<gene>
    <name evidence="7" type="ORF">QYG89_10970</name>
</gene>
<comment type="similarity">
    <text evidence="1 4">Belongs to the D-isomer specific 2-hydroxyacid dehydrogenase family.</text>
</comment>
<evidence type="ECO:0000256" key="3">
    <source>
        <dbReference type="ARBA" id="ARBA00023027"/>
    </source>
</evidence>
<dbReference type="PANTHER" id="PTHR43333">
    <property type="entry name" value="2-HACID_DH_C DOMAIN-CONTAINING PROTEIN"/>
    <property type="match status" value="1"/>
</dbReference>
<keyword evidence="8" id="KW-1185">Reference proteome</keyword>
<name>A0ABW8I9L6_9BACI</name>
<reference evidence="7 8" key="1">
    <citation type="submission" date="2023-07" db="EMBL/GenBank/DDBJ databases">
        <title>Bacillus lucianemedeirus sp. nov, a new species isolated from an immunobiological production facility.</title>
        <authorList>
            <person name="Costa L.V."/>
            <person name="Miranda R.V.S.L."/>
            <person name="Brandao M.L.L."/>
            <person name="Reis C.M.F."/>
            <person name="Frazao A.M."/>
            <person name="Cruz F.V."/>
            <person name="Baio P.V.P."/>
            <person name="Veras J.F.C."/>
            <person name="Ramos J.N."/>
            <person name="Vieira V."/>
        </authorList>
    </citation>
    <scope>NUCLEOTIDE SEQUENCE [LARGE SCALE GENOMIC DNA]</scope>
    <source>
        <strain evidence="7 8">B190/17</strain>
    </source>
</reference>
<dbReference type="Gene3D" id="3.40.50.720">
    <property type="entry name" value="NAD(P)-binding Rossmann-like Domain"/>
    <property type="match status" value="2"/>
</dbReference>
<comment type="caution">
    <text evidence="7">The sequence shown here is derived from an EMBL/GenBank/DDBJ whole genome shotgun (WGS) entry which is preliminary data.</text>
</comment>
<dbReference type="Pfam" id="PF02826">
    <property type="entry name" value="2-Hacid_dh_C"/>
    <property type="match status" value="1"/>
</dbReference>
<proteinExistence type="inferred from homology"/>
<keyword evidence="3" id="KW-0520">NAD</keyword>
<accession>A0ABW8I9L6</accession>
<evidence type="ECO:0000313" key="7">
    <source>
        <dbReference type="EMBL" id="MFK2826187.1"/>
    </source>
</evidence>
<evidence type="ECO:0000313" key="8">
    <source>
        <dbReference type="Proteomes" id="UP001619911"/>
    </source>
</evidence>
<keyword evidence="2 4" id="KW-0560">Oxidoreductase</keyword>
<dbReference type="Proteomes" id="UP001619911">
    <property type="component" value="Unassembled WGS sequence"/>
</dbReference>
<dbReference type="PANTHER" id="PTHR43333:SF1">
    <property type="entry name" value="D-ISOMER SPECIFIC 2-HYDROXYACID DEHYDROGENASE NAD-BINDING DOMAIN-CONTAINING PROTEIN"/>
    <property type="match status" value="1"/>
</dbReference>
<evidence type="ECO:0000259" key="6">
    <source>
        <dbReference type="Pfam" id="PF02826"/>
    </source>
</evidence>
<organism evidence="7 8">
    <name type="scientific">Bacillus lumedeiriae</name>
    <dbReference type="NCBI Taxonomy" id="3058829"/>
    <lineage>
        <taxon>Bacteria</taxon>
        <taxon>Bacillati</taxon>
        <taxon>Bacillota</taxon>
        <taxon>Bacilli</taxon>
        <taxon>Bacillales</taxon>
        <taxon>Bacillaceae</taxon>
        <taxon>Bacillus</taxon>
    </lineage>
</organism>